<keyword evidence="2" id="KW-1185">Reference proteome</keyword>
<evidence type="ECO:0000313" key="1">
    <source>
        <dbReference type="EMBL" id="KIK21096.1"/>
    </source>
</evidence>
<proteinExistence type="predicted"/>
<protein>
    <submittedName>
        <fullName evidence="1">Uncharacterized protein</fullName>
    </submittedName>
</protein>
<evidence type="ECO:0000313" key="2">
    <source>
        <dbReference type="Proteomes" id="UP000054018"/>
    </source>
</evidence>
<dbReference type="Proteomes" id="UP000054018">
    <property type="component" value="Unassembled WGS sequence"/>
</dbReference>
<organism evidence="1 2">
    <name type="scientific">Pisolithus microcarpus 441</name>
    <dbReference type="NCBI Taxonomy" id="765257"/>
    <lineage>
        <taxon>Eukaryota</taxon>
        <taxon>Fungi</taxon>
        <taxon>Dikarya</taxon>
        <taxon>Basidiomycota</taxon>
        <taxon>Agaricomycotina</taxon>
        <taxon>Agaricomycetes</taxon>
        <taxon>Agaricomycetidae</taxon>
        <taxon>Boletales</taxon>
        <taxon>Sclerodermatineae</taxon>
        <taxon>Pisolithaceae</taxon>
        <taxon>Pisolithus</taxon>
    </lineage>
</organism>
<reference evidence="2" key="2">
    <citation type="submission" date="2015-01" db="EMBL/GenBank/DDBJ databases">
        <title>Evolutionary Origins and Diversification of the Mycorrhizal Mutualists.</title>
        <authorList>
            <consortium name="DOE Joint Genome Institute"/>
            <consortium name="Mycorrhizal Genomics Consortium"/>
            <person name="Kohler A."/>
            <person name="Kuo A."/>
            <person name="Nagy L.G."/>
            <person name="Floudas D."/>
            <person name="Copeland A."/>
            <person name="Barry K.W."/>
            <person name="Cichocki N."/>
            <person name="Veneault-Fourrey C."/>
            <person name="LaButti K."/>
            <person name="Lindquist E.A."/>
            <person name="Lipzen A."/>
            <person name="Lundell T."/>
            <person name="Morin E."/>
            <person name="Murat C."/>
            <person name="Riley R."/>
            <person name="Ohm R."/>
            <person name="Sun H."/>
            <person name="Tunlid A."/>
            <person name="Henrissat B."/>
            <person name="Grigoriev I.V."/>
            <person name="Hibbett D.S."/>
            <person name="Martin F."/>
        </authorList>
    </citation>
    <scope>NUCLEOTIDE SEQUENCE [LARGE SCALE GENOMIC DNA]</scope>
    <source>
        <strain evidence="2">441</strain>
    </source>
</reference>
<name>A0A0C9YWE5_9AGAM</name>
<gene>
    <name evidence="1" type="ORF">PISMIDRAFT_681638</name>
</gene>
<dbReference type="HOGENOM" id="CLU_2942708_0_0_1"/>
<dbReference type="AlphaFoldDB" id="A0A0C9YWE5"/>
<reference evidence="1 2" key="1">
    <citation type="submission" date="2014-04" db="EMBL/GenBank/DDBJ databases">
        <authorList>
            <consortium name="DOE Joint Genome Institute"/>
            <person name="Kuo A."/>
            <person name="Kohler A."/>
            <person name="Costa M.D."/>
            <person name="Nagy L.G."/>
            <person name="Floudas D."/>
            <person name="Copeland A."/>
            <person name="Barry K.W."/>
            <person name="Cichocki N."/>
            <person name="Veneault-Fourrey C."/>
            <person name="LaButti K."/>
            <person name="Lindquist E.A."/>
            <person name="Lipzen A."/>
            <person name="Lundell T."/>
            <person name="Morin E."/>
            <person name="Murat C."/>
            <person name="Sun H."/>
            <person name="Tunlid A."/>
            <person name="Henrissat B."/>
            <person name="Grigoriev I.V."/>
            <person name="Hibbett D.S."/>
            <person name="Martin F."/>
            <person name="Nordberg H.P."/>
            <person name="Cantor M.N."/>
            <person name="Hua S.X."/>
        </authorList>
    </citation>
    <scope>NUCLEOTIDE SEQUENCE [LARGE SCALE GENOMIC DNA]</scope>
    <source>
        <strain evidence="1 2">441</strain>
    </source>
</reference>
<sequence length="60" mass="6361">MGPKCISGKEEAFLAPGYLTDSGVFAAPGICDAASTLSYRRSDKDVRRCLGFGVNDGYIL</sequence>
<dbReference type="EMBL" id="KN833755">
    <property type="protein sequence ID" value="KIK21096.1"/>
    <property type="molecule type" value="Genomic_DNA"/>
</dbReference>
<accession>A0A0C9YWE5</accession>